<reference evidence="3 4" key="4">
    <citation type="submission" date="2017-10" db="EMBL/GenBank/DDBJ databases">
        <title>Genome analyses suggest a sexual origin of heterokaryosis in a supposedly ancient asexual fungus.</title>
        <authorList>
            <person name="Corradi N."/>
            <person name="Sedzielewska K."/>
            <person name="Noel J."/>
            <person name="Charron P."/>
            <person name="Farinelli L."/>
            <person name="Marton T."/>
            <person name="Kruger M."/>
            <person name="Pelin A."/>
            <person name="Brachmann A."/>
            <person name="Corradi N."/>
        </authorList>
    </citation>
    <scope>NUCLEOTIDE SEQUENCE [LARGE SCALE GENOMIC DNA]</scope>
    <source>
        <strain evidence="3 4">A1</strain>
    </source>
</reference>
<dbReference type="VEuPathDB" id="FungiDB:RhiirA1_473091"/>
<feature type="region of interest" description="Disordered" evidence="1">
    <location>
        <begin position="81"/>
        <end position="131"/>
    </location>
</feature>
<comment type="caution">
    <text evidence="2">The sequence shown here is derived from an EMBL/GenBank/DDBJ whole genome shotgun (WGS) entry which is preliminary data.</text>
</comment>
<dbReference type="VEuPathDB" id="FungiDB:FUN_023578"/>
<dbReference type="Proteomes" id="UP000232722">
    <property type="component" value="Unassembled WGS sequence"/>
</dbReference>
<evidence type="ECO:0000313" key="5">
    <source>
        <dbReference type="Proteomes" id="UP000232722"/>
    </source>
</evidence>
<feature type="region of interest" description="Disordered" evidence="1">
    <location>
        <begin position="38"/>
        <end position="68"/>
    </location>
</feature>
<name>A0A2I1ESV6_9GLOM</name>
<evidence type="ECO:0000256" key="1">
    <source>
        <dbReference type="SAM" id="MobiDB-lite"/>
    </source>
</evidence>
<dbReference type="AlphaFoldDB" id="A0A2I1ESV6"/>
<protein>
    <submittedName>
        <fullName evidence="2">Uncharacterized protein</fullName>
    </submittedName>
</protein>
<organism evidence="2 5">
    <name type="scientific">Rhizophagus irregularis</name>
    <dbReference type="NCBI Taxonomy" id="588596"/>
    <lineage>
        <taxon>Eukaryota</taxon>
        <taxon>Fungi</taxon>
        <taxon>Fungi incertae sedis</taxon>
        <taxon>Mucoromycota</taxon>
        <taxon>Glomeromycotina</taxon>
        <taxon>Glomeromycetes</taxon>
        <taxon>Glomerales</taxon>
        <taxon>Glomeraceae</taxon>
        <taxon>Rhizophagus</taxon>
    </lineage>
</organism>
<reference evidence="2 5" key="1">
    <citation type="submission" date="2016-04" db="EMBL/GenBank/DDBJ databases">
        <title>Genome analyses suggest a sexual origin of heterokaryosis in a supposedly ancient asexual fungus.</title>
        <authorList>
            <person name="Ropars J."/>
            <person name="Sedzielewska K."/>
            <person name="Noel J."/>
            <person name="Charron P."/>
            <person name="Farinelli L."/>
            <person name="Marton T."/>
            <person name="Kruger M."/>
            <person name="Pelin A."/>
            <person name="Brachmann A."/>
            <person name="Corradi N."/>
        </authorList>
    </citation>
    <scope>NUCLEOTIDE SEQUENCE [LARGE SCALE GENOMIC DNA]</scope>
    <source>
        <strain evidence="2 5">A5</strain>
    </source>
</reference>
<sequence>MDEDMGKELIMKSQEELIGKDGIYKKRTGINRFNVSAHTTSEGDKFVDAHESPLSTIPKSKEEHEELDDLNSKFIERLDKLEKKKEDATIEGSMSAEKEEKEEKEDKEDKFNNSKKRAVATQGQREDSDSE</sequence>
<dbReference type="EMBL" id="LLXH01001941">
    <property type="protein sequence ID" value="PKC57051.1"/>
    <property type="molecule type" value="Genomic_DNA"/>
</dbReference>
<proteinExistence type="predicted"/>
<accession>A0A2I1ESV6</accession>
<reference evidence="3 4" key="3">
    <citation type="submission" date="2017-10" db="EMBL/GenBank/DDBJ databases">
        <title>Extensive intraspecific genome diversity in a model arbuscular mycorrhizal fungus.</title>
        <authorList>
            <person name="Chen E.C.H."/>
            <person name="Morin E."/>
            <person name="Baudet D."/>
            <person name="Noel J."/>
            <person name="Ndikumana S."/>
            <person name="Charron P."/>
            <person name="St-Onge C."/>
            <person name="Giorgi J."/>
            <person name="Grigoriev I.V."/>
            <person name="Roux C."/>
            <person name="Martin F.M."/>
            <person name="Corradi N."/>
        </authorList>
    </citation>
    <scope>NUCLEOTIDE SEQUENCE [LARGE SCALE GENOMIC DNA]</scope>
    <source>
        <strain evidence="3 4">A1</strain>
    </source>
</reference>
<evidence type="ECO:0000313" key="3">
    <source>
        <dbReference type="EMBL" id="PKC57051.1"/>
    </source>
</evidence>
<evidence type="ECO:0000313" key="4">
    <source>
        <dbReference type="Proteomes" id="UP000232688"/>
    </source>
</evidence>
<feature type="compositionally biased region" description="Basic and acidic residues" evidence="1">
    <location>
        <begin position="59"/>
        <end position="68"/>
    </location>
</feature>
<feature type="compositionally biased region" description="Basic and acidic residues" evidence="1">
    <location>
        <begin position="41"/>
        <end position="51"/>
    </location>
</feature>
<evidence type="ECO:0000313" key="2">
    <source>
        <dbReference type="EMBL" id="PKB95511.1"/>
    </source>
</evidence>
<dbReference type="Proteomes" id="UP000232688">
    <property type="component" value="Unassembled WGS sequence"/>
</dbReference>
<dbReference type="EMBL" id="LLXJ01004715">
    <property type="protein sequence ID" value="PKB95511.1"/>
    <property type="molecule type" value="Genomic_DNA"/>
</dbReference>
<reference evidence="2 5" key="2">
    <citation type="submission" date="2017-09" db="EMBL/GenBank/DDBJ databases">
        <title>Extensive intraspecific genome diversity in a model arbuscular mycorrhizal fungus.</title>
        <authorList>
            <person name="Chen E.C."/>
            <person name="Morin E."/>
            <person name="Beaudet D."/>
            <person name="Noel J."/>
            <person name="Ndikumana S."/>
            <person name="Charron P."/>
            <person name="St-Onge C."/>
            <person name="Giorgi J."/>
            <person name="Grigoriev I.V."/>
            <person name="Roux C."/>
            <person name="Martin F.M."/>
            <person name="Corradi N."/>
        </authorList>
    </citation>
    <scope>NUCLEOTIDE SEQUENCE [LARGE SCALE GENOMIC DNA]</scope>
    <source>
        <strain evidence="2 5">A5</strain>
    </source>
</reference>
<gene>
    <name evidence="3" type="ORF">RhiirA1_473091</name>
    <name evidence="2" type="ORF">RhiirA5_436578</name>
</gene>